<keyword evidence="2" id="KW-1185">Reference proteome</keyword>
<dbReference type="AlphaFoldDB" id="R0LKJ8"/>
<sequence length="220" mass="24359">MREPSQSKHHQSDTKGQNLSRWSITASDLRAGATHGIYLPLVQWGNFQRYWDKSETVPCEASSAINKVPLQHQPPSPSFIFSLQTFSQHVLRALEFKSRAAARWTTRLLLLLLQSCKQGGHCERDPALNASPRLPQQWLWLTSNLTRLASQPCCQAALPSSTKVQRIHARSVSSLSYTSSAGLSTLGTSNKTPNSCVTYGEAQNGCELNSTKEDFMKSGL</sequence>
<gene>
    <name evidence="1" type="ORF">Anapl_00518</name>
</gene>
<evidence type="ECO:0000313" key="1">
    <source>
        <dbReference type="EMBL" id="EOB00928.1"/>
    </source>
</evidence>
<protein>
    <submittedName>
        <fullName evidence="1">Uncharacterized protein</fullName>
    </submittedName>
</protein>
<accession>R0LKJ8</accession>
<name>R0LKJ8_ANAPL</name>
<dbReference type="EMBL" id="KB743145">
    <property type="protein sequence ID" value="EOB00928.1"/>
    <property type="molecule type" value="Genomic_DNA"/>
</dbReference>
<proteinExistence type="predicted"/>
<organism evidence="1 2">
    <name type="scientific">Anas platyrhynchos</name>
    <name type="common">Mallard</name>
    <name type="synonym">Anas boschas</name>
    <dbReference type="NCBI Taxonomy" id="8839"/>
    <lineage>
        <taxon>Eukaryota</taxon>
        <taxon>Metazoa</taxon>
        <taxon>Chordata</taxon>
        <taxon>Craniata</taxon>
        <taxon>Vertebrata</taxon>
        <taxon>Euteleostomi</taxon>
        <taxon>Archelosauria</taxon>
        <taxon>Archosauria</taxon>
        <taxon>Dinosauria</taxon>
        <taxon>Saurischia</taxon>
        <taxon>Theropoda</taxon>
        <taxon>Coelurosauria</taxon>
        <taxon>Aves</taxon>
        <taxon>Neognathae</taxon>
        <taxon>Galloanserae</taxon>
        <taxon>Anseriformes</taxon>
        <taxon>Anatidae</taxon>
        <taxon>Anatinae</taxon>
        <taxon>Anas</taxon>
    </lineage>
</organism>
<dbReference type="Proteomes" id="UP000296049">
    <property type="component" value="Unassembled WGS sequence"/>
</dbReference>
<evidence type="ECO:0000313" key="2">
    <source>
        <dbReference type="Proteomes" id="UP000296049"/>
    </source>
</evidence>
<reference evidence="2" key="1">
    <citation type="journal article" date="2013" name="Nat. Genet.">
        <title>The duck genome and transcriptome provide insight into an avian influenza virus reservoir species.</title>
        <authorList>
            <person name="Huang Y."/>
            <person name="Li Y."/>
            <person name="Burt D.W."/>
            <person name="Chen H."/>
            <person name="Zhang Y."/>
            <person name="Qian W."/>
            <person name="Kim H."/>
            <person name="Gan S."/>
            <person name="Zhao Y."/>
            <person name="Li J."/>
            <person name="Yi K."/>
            <person name="Feng H."/>
            <person name="Zhu P."/>
            <person name="Li B."/>
            <person name="Liu Q."/>
            <person name="Fairley S."/>
            <person name="Magor K.E."/>
            <person name="Du Z."/>
            <person name="Hu X."/>
            <person name="Goodman L."/>
            <person name="Tafer H."/>
            <person name="Vignal A."/>
            <person name="Lee T."/>
            <person name="Kim K.W."/>
            <person name="Sheng Z."/>
            <person name="An Y."/>
            <person name="Searle S."/>
            <person name="Herrero J."/>
            <person name="Groenen M.A."/>
            <person name="Crooijmans R.P."/>
            <person name="Faraut T."/>
            <person name="Cai Q."/>
            <person name="Webster R.G."/>
            <person name="Aldridge J.R."/>
            <person name="Warren W.C."/>
            <person name="Bartschat S."/>
            <person name="Kehr S."/>
            <person name="Marz M."/>
            <person name="Stadler P.F."/>
            <person name="Smith J."/>
            <person name="Kraus R.H."/>
            <person name="Zhao Y."/>
            <person name="Ren L."/>
            <person name="Fei J."/>
            <person name="Morisson M."/>
            <person name="Kaiser P."/>
            <person name="Griffin D.K."/>
            <person name="Rao M."/>
            <person name="Pitel F."/>
            <person name="Wang J."/>
            <person name="Li N."/>
        </authorList>
    </citation>
    <scope>NUCLEOTIDE SEQUENCE [LARGE SCALE GENOMIC DNA]</scope>
</reference>